<dbReference type="RefSeq" id="WP_049276687.1">
    <property type="nucleotide sequence ID" value="NZ_BQII01000038.1"/>
</dbReference>
<evidence type="ECO:0000313" key="2">
    <source>
        <dbReference type="EMBL" id="MDF3869812.1"/>
    </source>
</evidence>
<name>A0A1X0Z5S3_PSEPU</name>
<accession>A0A1X0Z5S3</accession>
<dbReference type="Proteomes" id="UP001217741">
    <property type="component" value="Unassembled WGS sequence"/>
</dbReference>
<evidence type="ECO:0000313" key="1">
    <source>
        <dbReference type="EMBL" id="KAF0256220.1"/>
    </source>
</evidence>
<organism evidence="1 3">
    <name type="scientific">Pseudomonas putida</name>
    <name type="common">Arthrobacter siderocapsulatus</name>
    <dbReference type="NCBI Taxonomy" id="303"/>
    <lineage>
        <taxon>Bacteria</taxon>
        <taxon>Pseudomonadati</taxon>
        <taxon>Pseudomonadota</taxon>
        <taxon>Gammaproteobacteria</taxon>
        <taxon>Pseudomonadales</taxon>
        <taxon>Pseudomonadaceae</taxon>
        <taxon>Pseudomonas</taxon>
    </lineage>
</organism>
<comment type="caution">
    <text evidence="1">The sequence shown here is derived from an EMBL/GenBank/DDBJ whole genome shotgun (WGS) entry which is preliminary data.</text>
</comment>
<reference evidence="1 3" key="1">
    <citation type="submission" date="2019-12" db="EMBL/GenBank/DDBJ databases">
        <authorList>
            <person name="Woiski C."/>
        </authorList>
    </citation>
    <scope>NUCLEOTIDE SEQUENCE [LARGE SCALE GENOMIC DNA]</scope>
    <source>
        <strain evidence="1 3">BOE100</strain>
    </source>
</reference>
<gene>
    <name evidence="1" type="ORF">GN299_04455</name>
    <name evidence="2" type="ORF">P3W50_04965</name>
</gene>
<dbReference type="EMBL" id="WOWR01000003">
    <property type="protein sequence ID" value="KAF0256220.1"/>
    <property type="molecule type" value="Genomic_DNA"/>
</dbReference>
<dbReference type="Pfam" id="PF05926">
    <property type="entry name" value="Phage_GPL"/>
    <property type="match status" value="1"/>
</dbReference>
<proteinExistence type="predicted"/>
<dbReference type="InterPro" id="IPR009225">
    <property type="entry name" value="Phage_head_completion_GpL"/>
</dbReference>
<dbReference type="AlphaFoldDB" id="A0A1X0Z5S3"/>
<dbReference type="Proteomes" id="UP000442695">
    <property type="component" value="Unassembled WGS sequence"/>
</dbReference>
<sequence length="115" mass="13160">MSYDPRLPRYADSHDPFWPRVDLGRLRERLNLTWPVSEAALEVAARCAAIDAAREFARWRAVLRERGYKRLEDVAGHDQGRALRVCYVRFVEAAVMYSLGASSCLSNVRRRAAHA</sequence>
<dbReference type="EMBL" id="JARJLO010000069">
    <property type="protein sequence ID" value="MDF3869812.1"/>
    <property type="molecule type" value="Genomic_DNA"/>
</dbReference>
<evidence type="ECO:0000313" key="3">
    <source>
        <dbReference type="Proteomes" id="UP000442695"/>
    </source>
</evidence>
<reference evidence="2" key="2">
    <citation type="submission" date="2023-03" db="EMBL/GenBank/DDBJ databases">
        <title>Draft assemblies of triclosan tolerant bacteria isolated from returned activated sludge.</title>
        <authorList>
            <person name="Van Hamelsveld S."/>
        </authorList>
    </citation>
    <scope>NUCLEOTIDE SEQUENCE</scope>
    <source>
        <strain evidence="2">GW210012_S60</strain>
    </source>
</reference>
<protein>
    <submittedName>
        <fullName evidence="2">Head completion/stabilization protein</fullName>
    </submittedName>
    <submittedName>
        <fullName evidence="1">Phage head protein</fullName>
    </submittedName>
</protein>